<reference evidence="3 4" key="1">
    <citation type="journal article" date="2016" name="Genome Biol. Evol.">
        <title>Divergent and convergent evolution of fungal pathogenicity.</title>
        <authorList>
            <person name="Shang Y."/>
            <person name="Xiao G."/>
            <person name="Zheng P."/>
            <person name="Cen K."/>
            <person name="Zhan S."/>
            <person name="Wang C."/>
        </authorList>
    </citation>
    <scope>NUCLEOTIDE SEQUENCE [LARGE SCALE GENOMIC DNA]</scope>
    <source>
        <strain evidence="3 4">RCEF 264</strain>
    </source>
</reference>
<feature type="compositionally biased region" description="Basic and acidic residues" evidence="1">
    <location>
        <begin position="818"/>
        <end position="828"/>
    </location>
</feature>
<feature type="compositionally biased region" description="Basic and acidic residues" evidence="1">
    <location>
        <begin position="544"/>
        <end position="553"/>
    </location>
</feature>
<feature type="region of interest" description="Disordered" evidence="1">
    <location>
        <begin position="477"/>
        <end position="508"/>
    </location>
</feature>
<feature type="region of interest" description="Disordered" evidence="1">
    <location>
        <begin position="1"/>
        <end position="41"/>
    </location>
</feature>
<evidence type="ECO:0000313" key="3">
    <source>
        <dbReference type="EMBL" id="OAA62463.1"/>
    </source>
</evidence>
<feature type="compositionally biased region" description="Low complexity" evidence="1">
    <location>
        <begin position="143"/>
        <end position="170"/>
    </location>
</feature>
<protein>
    <recommendedName>
        <fullName evidence="2">Putative zinc-finger domain-containing protein</fullName>
    </recommendedName>
</protein>
<feature type="region of interest" description="Disordered" evidence="1">
    <location>
        <begin position="130"/>
        <end position="430"/>
    </location>
</feature>
<feature type="compositionally biased region" description="Basic and acidic residues" evidence="1">
    <location>
        <begin position="860"/>
        <end position="870"/>
    </location>
</feature>
<feature type="domain" description="Putative zinc-finger" evidence="2">
    <location>
        <begin position="1226"/>
        <end position="1245"/>
    </location>
</feature>
<dbReference type="InterPro" id="IPR019607">
    <property type="entry name" value="Putative_zinc-finger_domain"/>
</dbReference>
<feature type="region of interest" description="Disordered" evidence="1">
    <location>
        <begin position="671"/>
        <end position="802"/>
    </location>
</feature>
<feature type="compositionally biased region" description="Acidic residues" evidence="1">
    <location>
        <begin position="958"/>
        <end position="968"/>
    </location>
</feature>
<feature type="compositionally biased region" description="Low complexity" evidence="1">
    <location>
        <begin position="357"/>
        <end position="372"/>
    </location>
</feature>
<evidence type="ECO:0000259" key="2">
    <source>
        <dbReference type="Pfam" id="PF10650"/>
    </source>
</evidence>
<dbReference type="OrthoDB" id="1922977at2759"/>
<comment type="caution">
    <text evidence="3">The sequence shown here is derived from an EMBL/GenBank/DDBJ whole genome shotgun (WGS) entry which is preliminary data.</text>
</comment>
<feature type="region of interest" description="Disordered" evidence="1">
    <location>
        <begin position="956"/>
        <end position="1135"/>
    </location>
</feature>
<evidence type="ECO:0000313" key="4">
    <source>
        <dbReference type="Proteomes" id="UP000076874"/>
    </source>
</evidence>
<dbReference type="Pfam" id="PF10650">
    <property type="entry name" value="zf-C3H1"/>
    <property type="match status" value="1"/>
</dbReference>
<feature type="compositionally biased region" description="Basic and acidic residues" evidence="1">
    <location>
        <begin position="1096"/>
        <end position="1107"/>
    </location>
</feature>
<keyword evidence="4" id="KW-1185">Reference proteome</keyword>
<feature type="compositionally biased region" description="Acidic residues" evidence="1">
    <location>
        <begin position="285"/>
        <end position="297"/>
    </location>
</feature>
<accession>A0A167VCH2</accession>
<dbReference type="Proteomes" id="UP000076874">
    <property type="component" value="Unassembled WGS sequence"/>
</dbReference>
<dbReference type="STRING" id="1081102.A0A167VCH2"/>
<feature type="compositionally biased region" description="Low complexity" evidence="1">
    <location>
        <begin position="525"/>
        <end position="543"/>
    </location>
</feature>
<evidence type="ECO:0000256" key="1">
    <source>
        <dbReference type="SAM" id="MobiDB-lite"/>
    </source>
</evidence>
<feature type="compositionally biased region" description="Low complexity" evidence="1">
    <location>
        <begin position="20"/>
        <end position="29"/>
    </location>
</feature>
<organism evidence="3 4">
    <name type="scientific">Niveomyces insectorum RCEF 264</name>
    <dbReference type="NCBI Taxonomy" id="1081102"/>
    <lineage>
        <taxon>Eukaryota</taxon>
        <taxon>Fungi</taxon>
        <taxon>Dikarya</taxon>
        <taxon>Ascomycota</taxon>
        <taxon>Pezizomycotina</taxon>
        <taxon>Sordariomycetes</taxon>
        <taxon>Hypocreomycetidae</taxon>
        <taxon>Hypocreales</taxon>
        <taxon>Cordycipitaceae</taxon>
        <taxon>Niveomyces</taxon>
    </lineage>
</organism>
<dbReference type="EMBL" id="AZHD01000006">
    <property type="protein sequence ID" value="OAA62463.1"/>
    <property type="molecule type" value="Genomic_DNA"/>
</dbReference>
<feature type="compositionally biased region" description="Polar residues" evidence="1">
    <location>
        <begin position="326"/>
        <end position="349"/>
    </location>
</feature>
<sequence>MSGYPYDRGQWPPPQPPSQSLPHVPQHPQMMQYDYHQSNNVPPGYGNLYQYPAAVSHADFPRDPQTQAYLGTSQASHAAFAYNADQVPGLGITVPAQGPRSPNAVGGDLSWSEAFPTAATASAATYNPYVPPTNFEPAPTSYQPNFYQQSQPQQQQVQLLQQRQHYQQNQEHAFGQLHPSHTPTFQSTQHRLQPPSPVIANPTAGTRVQESDLEEGELNEGEREVYDSQDAAVSAGNHGVSSTNALLVPDAPDGSAKQPSVGPLGSISGLPATNSPSRDASVIDLQEDAFYDEDEAAQEPAENKVDSTGAVASDAADADDEDMGFSDSSEQRTTPPTNLQRAVSCSPQDSVCEAKNGNDNTSNNDNNVTGSVTAPADRLNKKEAPPAALGDARLAGANGDLASVKDKQPSTGASDAFPPEKPPFATMDEAKKEAQRAILRLIPYGVNYQTYIEEGFKDDVIKPLFTDLGLNFAPTPKADAPKALLPEPGTKSTPDAAEAGDATQKEERKDRIARLLALKASKPKSALPSAPATQAAAPSTTQAKPEKTKSEKERLLQQKLEALRRTQELRASAAAKVTAEATVLAESIVGRNNEAAGVVEEAATKTVADNPTDRETVPVFPPAAAQLPKRPTRAATEAAATTTTTTSAMLQQADPAPENLVTANELPLRMPQPVHVPQPSSTLAKNGSRKRPVAADLSELSYPGPSNALKRPFSSITRQESSLVIDVSSDDSDEDVEMEVDSQGDETPARPTTAHKSKSFLIGSSALRDFPSLSEMPSSRKLGHSSAMPTPPNGPAGALTKAKDDEYARKLRQIEEMKRKIAEAEAKKARGTPMGSHTPRTEVGTPSENGDAASPAARRAASDGDMSKDDGFAAASAAAAAFLSGTFPAKLPSASDAGSPPDSTHRAKRIRVARQQLPRVEASLQEKMFKLKLFQDKIAALQAEIDAGIAEKQRLTTEMDDLANEPEAPEPPKDDMLAPRVLYPQTPPHTMVVGGAQSVVDVEEVVESSSHESQENEKTPKTSEVGEKSSATDGQAQVERESGGVAAEMAVSDVDEAGEIGSKPGDAESDDANLSAEAEDGGYSDGVESVVAGDPGDNKSSELESGRASEYPSESESEAVVISRSSSPDGPAIDRHGDVVMEDEAEADLTPFIELPRAQPAAKPASTTEAHARAPTSALPPSTFVPYESPLRYFRSYRFHPRYKDDVKGGLRSLTYSGRIQDNVELCPNEAEGQICPDPSCTFQHYESMVLQDDQILVELGRSDDFTGDKKSQFVNGLKDVLKGVRNAKVRDFDTIANEIINFRRVFLGDDSKILSHLEGVTI</sequence>
<feature type="compositionally biased region" description="Acidic residues" evidence="1">
    <location>
        <begin position="728"/>
        <end position="744"/>
    </location>
</feature>
<feature type="region of interest" description="Disordered" evidence="1">
    <location>
        <begin position="818"/>
        <end position="870"/>
    </location>
</feature>
<gene>
    <name evidence="3" type="ORF">SPI_04003</name>
</gene>
<name>A0A167VCH2_9HYPO</name>
<feature type="region of interest" description="Disordered" evidence="1">
    <location>
        <begin position="520"/>
        <end position="553"/>
    </location>
</feature>
<feature type="compositionally biased region" description="Basic and acidic residues" evidence="1">
    <location>
        <begin position="1009"/>
        <end position="1027"/>
    </location>
</feature>
<feature type="compositionally biased region" description="Low complexity" evidence="1">
    <location>
        <begin position="892"/>
        <end position="902"/>
    </location>
</feature>
<feature type="region of interest" description="Disordered" evidence="1">
    <location>
        <begin position="888"/>
        <end position="914"/>
    </location>
</feature>
<feature type="compositionally biased region" description="Acidic residues" evidence="1">
    <location>
        <begin position="1067"/>
        <end position="1082"/>
    </location>
</feature>
<feature type="compositionally biased region" description="Polar residues" evidence="1">
    <location>
        <begin position="179"/>
        <end position="191"/>
    </location>
</feature>
<proteinExistence type="predicted"/>